<protein>
    <submittedName>
        <fullName evidence="1">Uncharacterized protein</fullName>
    </submittedName>
</protein>
<proteinExistence type="predicted"/>
<dbReference type="AlphaFoldDB" id="A0AAU9JL59"/>
<organism evidence="1 2">
    <name type="scientific">Blepharisma stoltei</name>
    <dbReference type="NCBI Taxonomy" id="1481888"/>
    <lineage>
        <taxon>Eukaryota</taxon>
        <taxon>Sar</taxon>
        <taxon>Alveolata</taxon>
        <taxon>Ciliophora</taxon>
        <taxon>Postciliodesmatophora</taxon>
        <taxon>Heterotrichea</taxon>
        <taxon>Heterotrichida</taxon>
        <taxon>Blepharismidae</taxon>
        <taxon>Blepharisma</taxon>
    </lineage>
</organism>
<dbReference type="EMBL" id="CAJZBQ010000037">
    <property type="protein sequence ID" value="CAG9324900.1"/>
    <property type="molecule type" value="Genomic_DNA"/>
</dbReference>
<sequence>MGGAISVNCGCFTVISSACKGVSSYWHPKPSCEKLSILEEDDLYPAGLLSEQEIQRLLNESLDLYGSCKEVGNSQDYRSNEEYAVNFDNSN</sequence>
<keyword evidence="2" id="KW-1185">Reference proteome</keyword>
<evidence type="ECO:0000313" key="1">
    <source>
        <dbReference type="EMBL" id="CAG9324900.1"/>
    </source>
</evidence>
<name>A0AAU9JL59_9CILI</name>
<reference evidence="1" key="1">
    <citation type="submission" date="2021-09" db="EMBL/GenBank/DDBJ databases">
        <authorList>
            <consortium name="AG Swart"/>
            <person name="Singh M."/>
            <person name="Singh A."/>
            <person name="Seah K."/>
            <person name="Emmerich C."/>
        </authorList>
    </citation>
    <scope>NUCLEOTIDE SEQUENCE</scope>
    <source>
        <strain evidence="1">ATCC30299</strain>
    </source>
</reference>
<dbReference type="Proteomes" id="UP001162131">
    <property type="component" value="Unassembled WGS sequence"/>
</dbReference>
<gene>
    <name evidence="1" type="ORF">BSTOLATCC_MIC37648</name>
</gene>
<evidence type="ECO:0000313" key="2">
    <source>
        <dbReference type="Proteomes" id="UP001162131"/>
    </source>
</evidence>
<accession>A0AAU9JL59</accession>
<comment type="caution">
    <text evidence="1">The sequence shown here is derived from an EMBL/GenBank/DDBJ whole genome shotgun (WGS) entry which is preliminary data.</text>
</comment>